<protein>
    <submittedName>
        <fullName evidence="2">RNA 3'-terminal phosphate cyclase</fullName>
        <ecNumber evidence="2">6.5.1.4</ecNumber>
    </submittedName>
</protein>
<comment type="caution">
    <text evidence="2">The sequence shown here is derived from an EMBL/GenBank/DDBJ whole genome shotgun (WGS) entry which is preliminary data.</text>
</comment>
<dbReference type="InterPro" id="IPR023797">
    <property type="entry name" value="RNA3'_phos_cyclase_dom"/>
</dbReference>
<dbReference type="InterPro" id="IPR013792">
    <property type="entry name" value="RNA3'P_cycl/enolpyr_Trfase_a/b"/>
</dbReference>
<dbReference type="AlphaFoldDB" id="D9PMX2"/>
<dbReference type="InterPro" id="IPR037136">
    <property type="entry name" value="RNA3'_phos_cyclase_dom_sf"/>
</dbReference>
<dbReference type="SUPFAM" id="SSF55205">
    <property type="entry name" value="EPT/RTPC-like"/>
    <property type="match status" value="1"/>
</dbReference>
<dbReference type="PANTHER" id="PTHR11096:SF0">
    <property type="entry name" value="RNA 3'-TERMINAL PHOSPHATE CYCLASE"/>
    <property type="match status" value="1"/>
</dbReference>
<evidence type="ECO:0000313" key="2">
    <source>
        <dbReference type="EMBL" id="EFK95093.1"/>
    </source>
</evidence>
<dbReference type="EC" id="6.5.1.4" evidence="2"/>
<dbReference type="InterPro" id="IPR000228">
    <property type="entry name" value="RNA3'_term_phos_cyc"/>
</dbReference>
<keyword evidence="2" id="KW-0436">Ligase</keyword>
<sequence length="58" mass="5990">MIHIDGSQGEGGGQVLRSALSLAVITGKNVHIDGIRARRPKPGLMAQHLQAVHAAAAI</sequence>
<evidence type="ECO:0000259" key="1">
    <source>
        <dbReference type="Pfam" id="PF01137"/>
    </source>
</evidence>
<dbReference type="Pfam" id="PF01137">
    <property type="entry name" value="RTC"/>
    <property type="match status" value="1"/>
</dbReference>
<organism evidence="2">
    <name type="scientific">sediment metagenome</name>
    <dbReference type="NCBI Taxonomy" id="749907"/>
    <lineage>
        <taxon>unclassified sequences</taxon>
        <taxon>metagenomes</taxon>
        <taxon>ecological metagenomes</taxon>
    </lineage>
</organism>
<feature type="non-terminal residue" evidence="2">
    <location>
        <position position="58"/>
    </location>
</feature>
<reference evidence="2" key="2">
    <citation type="journal article" date="2011" name="Microb. Ecol.">
        <title>Taxonomic and Functional Metagenomic Profiling of the Microbial Community in the Anoxic Sediment of a Sub-saline Shallow Lake (Laguna de Carrizo, Central Spain).</title>
        <authorList>
            <person name="Ferrer M."/>
            <person name="Guazzaroni M.E."/>
            <person name="Richter M."/>
            <person name="Garcia-Salamanca A."/>
            <person name="Yarza P."/>
            <person name="Suarez-Suarez A."/>
            <person name="Solano J."/>
            <person name="Alcaide M."/>
            <person name="van Dillewijn P."/>
            <person name="Molina-Henares M.A."/>
            <person name="Lopez-Cortes N."/>
            <person name="Al-Ramahi Y."/>
            <person name="Guerrero C."/>
            <person name="Acosta A."/>
            <person name="de Eugenio L.I."/>
            <person name="Martinez V."/>
            <person name="Marques S."/>
            <person name="Rojo F."/>
            <person name="Santero E."/>
            <person name="Genilloud O."/>
            <person name="Perez-Perez J."/>
            <person name="Rossello-Mora R."/>
            <person name="Ramos J.L."/>
        </authorList>
    </citation>
    <scope>NUCLEOTIDE SEQUENCE</scope>
</reference>
<dbReference type="PANTHER" id="PTHR11096">
    <property type="entry name" value="RNA 3' TERMINAL PHOSPHATE CYCLASE"/>
    <property type="match status" value="1"/>
</dbReference>
<gene>
    <name evidence="2" type="primary">rtcA</name>
    <name evidence="2" type="ORF">LDC_2901</name>
</gene>
<accession>D9PMX2</accession>
<feature type="domain" description="RNA 3'-terminal phosphate cyclase" evidence="1">
    <location>
        <begin position="9"/>
        <end position="58"/>
    </location>
</feature>
<proteinExistence type="predicted"/>
<reference evidence="2" key="1">
    <citation type="submission" date="2010-07" db="EMBL/GenBank/DDBJ databases">
        <authorList>
            <consortium name="CONSOLIDER consortium CSD2007-00005"/>
            <person name="Guazzaroni M.-E."/>
            <person name="Richter M."/>
            <person name="Garcia-Salamanca A."/>
            <person name="Yarza P."/>
            <person name="Ferrer M."/>
        </authorList>
    </citation>
    <scope>NUCLEOTIDE SEQUENCE</scope>
</reference>
<name>D9PMX2_9ZZZZ</name>
<dbReference type="EMBL" id="ADZX01000891">
    <property type="protein sequence ID" value="EFK95093.1"/>
    <property type="molecule type" value="Genomic_DNA"/>
</dbReference>
<dbReference type="GO" id="GO:0003963">
    <property type="term" value="F:RNA-3'-phosphate cyclase activity"/>
    <property type="evidence" value="ECO:0007669"/>
    <property type="project" value="UniProtKB-EC"/>
</dbReference>
<dbReference type="Gene3D" id="3.65.10.20">
    <property type="entry name" value="RNA 3'-terminal phosphate cyclase domain"/>
    <property type="match status" value="1"/>
</dbReference>
<dbReference type="GO" id="GO:0006396">
    <property type="term" value="P:RNA processing"/>
    <property type="evidence" value="ECO:0007669"/>
    <property type="project" value="InterPro"/>
</dbReference>